<dbReference type="InterPro" id="IPR013694">
    <property type="entry name" value="VIT"/>
</dbReference>
<feature type="chain" id="PRO_5045726875" evidence="1">
    <location>
        <begin position="25"/>
        <end position="967"/>
    </location>
</feature>
<feature type="signal peptide" evidence="1">
    <location>
        <begin position="1"/>
        <end position="24"/>
    </location>
</feature>
<dbReference type="SUPFAM" id="SSF48452">
    <property type="entry name" value="TPR-like"/>
    <property type="match status" value="1"/>
</dbReference>
<evidence type="ECO:0000256" key="1">
    <source>
        <dbReference type="SAM" id="SignalP"/>
    </source>
</evidence>
<protein>
    <submittedName>
        <fullName evidence="3">VIT domain-containing protein</fullName>
    </submittedName>
</protein>
<dbReference type="EMBL" id="JAZHBM010000001">
    <property type="protein sequence ID" value="MEF3080711.1"/>
    <property type="molecule type" value="Genomic_DNA"/>
</dbReference>
<dbReference type="Pfam" id="PF09906">
    <property type="entry name" value="DUF2135"/>
    <property type="match status" value="1"/>
</dbReference>
<dbReference type="PROSITE" id="PS51468">
    <property type="entry name" value="VIT"/>
    <property type="match status" value="1"/>
</dbReference>
<dbReference type="InterPro" id="IPR011990">
    <property type="entry name" value="TPR-like_helical_dom_sf"/>
</dbReference>
<organism evidence="3 4">
    <name type="scientific">Luteimonas flava</name>
    <dbReference type="NCBI Taxonomy" id="3115822"/>
    <lineage>
        <taxon>Bacteria</taxon>
        <taxon>Pseudomonadati</taxon>
        <taxon>Pseudomonadota</taxon>
        <taxon>Gammaproteobacteria</taxon>
        <taxon>Lysobacterales</taxon>
        <taxon>Lysobacteraceae</taxon>
        <taxon>Luteimonas</taxon>
    </lineage>
</organism>
<name>A0ABU7W9S3_9GAMM</name>
<gene>
    <name evidence="3" type="ORF">V3391_00570</name>
</gene>
<feature type="domain" description="VIT" evidence="2">
    <location>
        <begin position="31"/>
        <end position="159"/>
    </location>
</feature>
<accession>A0ABU7W9S3</accession>
<dbReference type="Pfam" id="PF08487">
    <property type="entry name" value="VIT"/>
    <property type="match status" value="1"/>
</dbReference>
<evidence type="ECO:0000259" key="2">
    <source>
        <dbReference type="PROSITE" id="PS51468"/>
    </source>
</evidence>
<evidence type="ECO:0000313" key="3">
    <source>
        <dbReference type="EMBL" id="MEF3080711.1"/>
    </source>
</evidence>
<dbReference type="RefSeq" id="WP_332076474.1">
    <property type="nucleotide sequence ID" value="NZ_JAZHBM010000001.1"/>
</dbReference>
<proteinExistence type="predicted"/>
<dbReference type="PANTHER" id="PTHR45737">
    <property type="entry name" value="VON WILLEBRAND FACTOR A DOMAIN-CONTAINING PROTEIN 5A"/>
    <property type="match status" value="1"/>
</dbReference>
<dbReference type="Gene3D" id="1.25.40.10">
    <property type="entry name" value="Tetratricopeptide repeat domain"/>
    <property type="match status" value="1"/>
</dbReference>
<comment type="caution">
    <text evidence="3">The sequence shown here is derived from an EMBL/GenBank/DDBJ whole genome shotgun (WGS) entry which is preliminary data.</text>
</comment>
<dbReference type="Gene3D" id="2.60.120.380">
    <property type="match status" value="1"/>
</dbReference>
<dbReference type="PANTHER" id="PTHR45737:SF6">
    <property type="entry name" value="VON WILLEBRAND FACTOR A DOMAIN-CONTAINING PROTEIN 5A"/>
    <property type="match status" value="1"/>
</dbReference>
<reference evidence="3 4" key="1">
    <citation type="submission" date="2024-01" db="EMBL/GenBank/DDBJ databases">
        <title>Novel species of the genus Luteimonas isolated from rivers.</title>
        <authorList>
            <person name="Lu H."/>
        </authorList>
    </citation>
    <scope>NUCLEOTIDE SEQUENCE [LARGE SCALE GENOMIC DNA]</scope>
    <source>
        <strain evidence="3 4">SMYT11W</strain>
    </source>
</reference>
<sequence>MSRLRFGLCALLCLTVLLPTMTTAQRMPDLVAPPLLVADAGESPVRLESASMRVETGAGVARTTIDLTLRNPTGRVLEGNLQFPLAPGQQIVGFALDIDGTMRDAVPVPKDRGREVFETIVREGVDPGLLEQTAGDAFRLRVYPFAPGGTRQVRLVLLAPLQRDGRVDAVTLPLAFARQIDHIELTLATSGRPALSGLVDAATLTRAGAEYRATLRAADIPDAGIATLRVPYERRPAVQLQRRDGATWFVAEVPVDAPDAPRALPRRVALLWDSSMSGRTRAHALEFALLDAYFRAAGDIEVELLRLRDVAHAPQRFQVRDGDWRALRRELESTVYDGATAAGGWTPDADTPEFLLFGDGLFNHGADAFPAFAEGQRLYTVQSANGDAARLAALAQARHGRAIDLRDAGALPAATRALLHDAPALVAIDGIGARELVAESNVAMPGVVRIAGRLDASRADLTLEVRNGGRTQRIPLSIDAARTPQGELAALQWARFQLAALQAEPERNRQRIAALGQRFGLVTPGTSLLVLERIEDYVRFDIAAPAAIGEAVAAARLQTAATQARDRQTRRDAVARGWAERIAWWERVFPKDAPPQIAAAQDVQASSRVLPMPPPPPPPAPAPAAAPMMMMAEAAAAPMAMRSAPAPLALGARAPADASVAASPSTATIRLNPWQSDAPLARRLREAPDGEVYARYLDARDAEVQGTAFYLDAADVLQRRGETALALRVLSNLAELDLDNPHVLRVLAYRLRDMKRDDLAVPVLERVLAMRPEEPQSLRDLALAQAATGNRQRAIDLLAEVVDGDWSGRFAEIELTALAELNALVATAPAPLDTSAIDPRLLRNLPLDLRAVLSWDSDDSDMDLWVTDPDGEKAYYGNRLTRQGARMSPDFTRGYGPEEFALRDAKPGTYRVEANFFGQRQQLVTGATTLQLWLSTGFGTATQADQRITLRLSDARETVFVGEFEVK</sequence>
<dbReference type="InterPro" id="IPR019220">
    <property type="entry name" value="DUF2135"/>
</dbReference>
<dbReference type="Proteomes" id="UP001358324">
    <property type="component" value="Unassembled WGS sequence"/>
</dbReference>
<evidence type="ECO:0000313" key="4">
    <source>
        <dbReference type="Proteomes" id="UP001358324"/>
    </source>
</evidence>
<keyword evidence="4" id="KW-1185">Reference proteome</keyword>
<keyword evidence="1" id="KW-0732">Signal</keyword>